<sequence>MEVNIANPITRKVATSLAFFDTGSQVLLITDKLAKAFDLSGPPVGTMNIAGFNGNISCVPFRDCSIGILNTDGDIGKIKRDILTPTEIIRKLRAPSLIIGNDLFWTFVTRRLDRFIEGYQLISSSVGPLLSGFIPTANSLTTNLCAHIIVSISDKKVNKQIHDWLALQTIGIKEDPYANEDDAAWTRFKDTYKIEDGRYAVSVPIRDPDAEITSNKGLAIQQLLQLKRHEWLKEEIIEKVPHKELDNTNYGFCSYVPFSHDYKGNTQRYEIPYCTQRKCTKKKYTITE</sequence>
<proteinExistence type="predicted"/>
<dbReference type="Pfam" id="PF05585">
    <property type="entry name" value="DUF1758"/>
    <property type="match status" value="1"/>
</dbReference>
<evidence type="ECO:0000313" key="2">
    <source>
        <dbReference type="Proteomes" id="UP000095283"/>
    </source>
</evidence>
<name>A0A1I7WAH8_HETBA</name>
<accession>A0A1I7WAH8</accession>
<keyword evidence="2" id="KW-1185">Reference proteome</keyword>
<dbReference type="WBParaSite" id="Hba_01687">
    <property type="protein sequence ID" value="Hba_01687"/>
    <property type="gene ID" value="Hba_01687"/>
</dbReference>
<dbReference type="AlphaFoldDB" id="A0A1I7WAH8"/>
<organism evidence="2 3">
    <name type="scientific">Heterorhabditis bacteriophora</name>
    <name type="common">Entomopathogenic nematode worm</name>
    <dbReference type="NCBI Taxonomy" id="37862"/>
    <lineage>
        <taxon>Eukaryota</taxon>
        <taxon>Metazoa</taxon>
        <taxon>Ecdysozoa</taxon>
        <taxon>Nematoda</taxon>
        <taxon>Chromadorea</taxon>
        <taxon>Rhabditida</taxon>
        <taxon>Rhabditina</taxon>
        <taxon>Rhabditomorpha</taxon>
        <taxon>Strongyloidea</taxon>
        <taxon>Heterorhabditidae</taxon>
        <taxon>Heterorhabditis</taxon>
    </lineage>
</organism>
<feature type="domain" description="DUF1758" evidence="1">
    <location>
        <begin position="81"/>
        <end position="131"/>
    </location>
</feature>
<protein>
    <submittedName>
        <fullName evidence="3">Peptidase A2 domain-containing protein</fullName>
    </submittedName>
</protein>
<dbReference type="Proteomes" id="UP000095283">
    <property type="component" value="Unplaced"/>
</dbReference>
<evidence type="ECO:0000259" key="1">
    <source>
        <dbReference type="Pfam" id="PF05585"/>
    </source>
</evidence>
<reference evidence="3" key="1">
    <citation type="submission" date="2016-11" db="UniProtKB">
        <authorList>
            <consortium name="WormBaseParasite"/>
        </authorList>
    </citation>
    <scope>IDENTIFICATION</scope>
</reference>
<evidence type="ECO:0000313" key="3">
    <source>
        <dbReference type="WBParaSite" id="Hba_01687"/>
    </source>
</evidence>
<dbReference type="InterPro" id="IPR008737">
    <property type="entry name" value="DUF1758"/>
</dbReference>